<proteinExistence type="predicted"/>
<dbReference type="Proteomes" id="UP000723714">
    <property type="component" value="Unassembled WGS sequence"/>
</dbReference>
<evidence type="ECO:0000313" key="1">
    <source>
        <dbReference type="EMBL" id="MBU3875930.1"/>
    </source>
</evidence>
<sequence>MANVEIQMIGYAFPGQRGACYSADLLLRQYKRVRGKKKKKFTYQEMKTVYTIVFFEKSTPEF</sequence>
<evidence type="ECO:0000313" key="2">
    <source>
        <dbReference type="Proteomes" id="UP000723714"/>
    </source>
</evidence>
<name>A0ABS6D2V4_9FIRM</name>
<accession>A0ABS6D2V4</accession>
<protein>
    <submittedName>
        <fullName evidence="1">Uncharacterized protein</fullName>
    </submittedName>
</protein>
<reference evidence="1 2" key="1">
    <citation type="submission" date="2021-06" db="EMBL/GenBank/DDBJ databases">
        <title>Faecalicatena sp. nov. isolated from porcine feces.</title>
        <authorList>
            <person name="Oh B.S."/>
            <person name="Lee J.H."/>
        </authorList>
    </citation>
    <scope>NUCLEOTIDE SEQUENCE [LARGE SCALE GENOMIC DNA]</scope>
    <source>
        <strain evidence="1 2">AGMB00832</strain>
    </source>
</reference>
<gene>
    <name evidence="1" type="ORF">HGO97_008900</name>
</gene>
<dbReference type="RefSeq" id="WP_216240948.1">
    <property type="nucleotide sequence ID" value="NZ_JABACJ020000006.1"/>
</dbReference>
<dbReference type="EMBL" id="JABACJ020000006">
    <property type="protein sequence ID" value="MBU3875930.1"/>
    <property type="molecule type" value="Genomic_DNA"/>
</dbReference>
<organism evidence="1 2">
    <name type="scientific">Faecalicatena faecalis</name>
    <dbReference type="NCBI Taxonomy" id="2726362"/>
    <lineage>
        <taxon>Bacteria</taxon>
        <taxon>Bacillati</taxon>
        <taxon>Bacillota</taxon>
        <taxon>Clostridia</taxon>
        <taxon>Lachnospirales</taxon>
        <taxon>Lachnospiraceae</taxon>
        <taxon>Faecalicatena</taxon>
    </lineage>
</organism>
<comment type="caution">
    <text evidence="1">The sequence shown here is derived from an EMBL/GenBank/DDBJ whole genome shotgun (WGS) entry which is preliminary data.</text>
</comment>
<keyword evidence="2" id="KW-1185">Reference proteome</keyword>